<dbReference type="KEGG" id="plad:PPGU16_71800"/>
<evidence type="ECO:0000313" key="2">
    <source>
        <dbReference type="EMBL" id="BCF94113.1"/>
    </source>
</evidence>
<feature type="compositionally biased region" description="Basic and acidic residues" evidence="1">
    <location>
        <begin position="1"/>
        <end position="13"/>
    </location>
</feature>
<protein>
    <submittedName>
        <fullName evidence="2">Uncharacterized protein</fullName>
    </submittedName>
</protein>
<dbReference type="Proteomes" id="UP000510888">
    <property type="component" value="Plasmid PPGU16_p1"/>
</dbReference>
<dbReference type="AlphaFoldDB" id="A0A7I8BZQ3"/>
<dbReference type="EMBL" id="AP023176">
    <property type="protein sequence ID" value="BCF94113.1"/>
    <property type="molecule type" value="Genomic_DNA"/>
</dbReference>
<reference evidence="2 3" key="1">
    <citation type="journal article" date="2020" name="Genes (Basel)">
        <title>Genomic Comparison of Insect Gut Symbionts from Divergent Burkholderia Subclades.</title>
        <authorList>
            <person name="Takeshita K."/>
            <person name="Kikuchi Y."/>
        </authorList>
    </citation>
    <scope>NUCLEOTIDE SEQUENCE [LARGE SCALE GENOMIC DNA]</scope>
    <source>
        <strain evidence="2 3">PGU16</strain>
        <plasmid evidence="2 3">PPGU16_p1</plasmid>
    </source>
</reference>
<proteinExistence type="predicted"/>
<feature type="region of interest" description="Disordered" evidence="1">
    <location>
        <begin position="1"/>
        <end position="20"/>
    </location>
</feature>
<name>A0A7I8BZQ3_9BURK</name>
<keyword evidence="3" id="KW-1185">Reference proteome</keyword>
<gene>
    <name evidence="2" type="ORF">PPGU16_71800</name>
</gene>
<evidence type="ECO:0000313" key="3">
    <source>
        <dbReference type="Proteomes" id="UP000510888"/>
    </source>
</evidence>
<accession>A0A7I8BZQ3</accession>
<organism evidence="2 3">
    <name type="scientific">Paraburkholderia largidicola</name>
    <dbReference type="NCBI Taxonomy" id="3014751"/>
    <lineage>
        <taxon>Bacteria</taxon>
        <taxon>Pseudomonadati</taxon>
        <taxon>Pseudomonadota</taxon>
        <taxon>Betaproteobacteria</taxon>
        <taxon>Burkholderiales</taxon>
        <taxon>Burkholderiaceae</taxon>
        <taxon>Paraburkholderia</taxon>
    </lineage>
</organism>
<keyword evidence="2" id="KW-0614">Plasmid</keyword>
<geneLocation type="plasmid" evidence="2 3">
    <name>PPGU16_p1</name>
</geneLocation>
<sequence>MHDESNNHPDDARPFASKRTGWTLPVMTGAYEQSSDGDVTVSVEEQPSSKGTCVTVQSNGKSMSAEYSELTGQLCLRQDGVMVQEWFPPHSWFAIASVAGASSWGTQPSADDLHALIRNELMARRG</sequence>
<evidence type="ECO:0000256" key="1">
    <source>
        <dbReference type="SAM" id="MobiDB-lite"/>
    </source>
</evidence>